<organism evidence="2 3">
    <name type="scientific">Kineococcus radiotolerans</name>
    <dbReference type="NCBI Taxonomy" id="131568"/>
    <lineage>
        <taxon>Bacteria</taxon>
        <taxon>Bacillati</taxon>
        <taxon>Actinomycetota</taxon>
        <taxon>Actinomycetes</taxon>
        <taxon>Kineosporiales</taxon>
        <taxon>Kineosporiaceae</taxon>
        <taxon>Kineococcus</taxon>
    </lineage>
</organism>
<comment type="caution">
    <text evidence="2">The sequence shown here is derived from an EMBL/GenBank/DDBJ whole genome shotgun (WGS) entry which is preliminary data.</text>
</comment>
<feature type="transmembrane region" description="Helical" evidence="1">
    <location>
        <begin position="142"/>
        <end position="163"/>
    </location>
</feature>
<evidence type="ECO:0000313" key="2">
    <source>
        <dbReference type="EMBL" id="MBB2902482.1"/>
    </source>
</evidence>
<reference evidence="2 3" key="1">
    <citation type="submission" date="2020-08" db="EMBL/GenBank/DDBJ databases">
        <title>The Agave Microbiome: Exploring the role of microbial communities in plant adaptations to desert environments.</title>
        <authorList>
            <person name="Partida-Martinez L.P."/>
        </authorList>
    </citation>
    <scope>NUCLEOTIDE SEQUENCE [LARGE SCALE GENOMIC DNA]</scope>
    <source>
        <strain evidence="2 3">AS2.23</strain>
    </source>
</reference>
<proteinExistence type="predicted"/>
<reference evidence="2 3" key="2">
    <citation type="submission" date="2020-08" db="EMBL/GenBank/DDBJ databases">
        <authorList>
            <person name="Partida-Martinez L."/>
            <person name="Huntemann M."/>
            <person name="Clum A."/>
            <person name="Wang J."/>
            <person name="Palaniappan K."/>
            <person name="Ritter S."/>
            <person name="Chen I.-M."/>
            <person name="Stamatis D."/>
            <person name="Reddy T."/>
            <person name="O'Malley R."/>
            <person name="Daum C."/>
            <person name="Shapiro N."/>
            <person name="Ivanova N."/>
            <person name="Kyrpides N."/>
            <person name="Woyke T."/>
        </authorList>
    </citation>
    <scope>NUCLEOTIDE SEQUENCE [LARGE SCALE GENOMIC DNA]</scope>
    <source>
        <strain evidence="2 3">AS2.23</strain>
    </source>
</reference>
<evidence type="ECO:0000313" key="3">
    <source>
        <dbReference type="Proteomes" id="UP000533269"/>
    </source>
</evidence>
<name>A0A7W4TP65_KINRA</name>
<evidence type="ECO:0000256" key="1">
    <source>
        <dbReference type="SAM" id="Phobius"/>
    </source>
</evidence>
<keyword evidence="1" id="KW-1133">Transmembrane helix</keyword>
<feature type="transmembrane region" description="Helical" evidence="1">
    <location>
        <begin position="230"/>
        <end position="252"/>
    </location>
</feature>
<dbReference type="PANTHER" id="PTHR36832:SF2">
    <property type="entry name" value="INTEGRAL MEMBRANE PROTEIN"/>
    <property type="match status" value="1"/>
</dbReference>
<feature type="transmembrane region" description="Helical" evidence="1">
    <location>
        <begin position="175"/>
        <end position="196"/>
    </location>
</feature>
<dbReference type="PANTHER" id="PTHR36832">
    <property type="entry name" value="SLR1174 PROTEIN-RELATED"/>
    <property type="match status" value="1"/>
</dbReference>
<dbReference type="EMBL" id="JACHVY010000003">
    <property type="protein sequence ID" value="MBB2902482.1"/>
    <property type="molecule type" value="Genomic_DNA"/>
</dbReference>
<keyword evidence="1" id="KW-0812">Transmembrane</keyword>
<accession>A0A7W4TP65</accession>
<keyword evidence="1" id="KW-0472">Membrane</keyword>
<dbReference type="Pfam" id="PF06182">
    <property type="entry name" value="ABC2_membrane_6"/>
    <property type="match status" value="1"/>
</dbReference>
<dbReference type="AlphaFoldDB" id="A0A7W4TP65"/>
<dbReference type="InterPro" id="IPR010390">
    <property type="entry name" value="ABC-2_transporter-like"/>
</dbReference>
<dbReference type="RefSeq" id="WP_183392258.1">
    <property type="nucleotide sequence ID" value="NZ_JACHVY010000003.1"/>
</dbReference>
<gene>
    <name evidence="2" type="ORF">FHR75_003313</name>
</gene>
<sequence>MSAYPALLAAGFRRYSTYRAATAAGALANSVFGAVKAAVLVGTVGSAGGAVAGYDPAQAATFAWVTQALLAPVAVFADDEVARRVRTGDIAVDLARPVDPQLAAWAGDLGRAAFTLLPRGLPPLLLGALTTGLSLPGGPAPYVLGLLCTAVAVSVSFAARWLVNLTAFWLTEIRGVLVLYTVLATVLTGLAVPVAWFPPWLGSLAAATPFPSMLQTPIDVLLARATGGEALRLLGVQLGWLAGLLLVGRVLLRAGARRLVVQGG</sequence>
<dbReference type="Proteomes" id="UP000533269">
    <property type="component" value="Unassembled WGS sequence"/>
</dbReference>
<protein>
    <submittedName>
        <fullName evidence="2">ABC-2 type transport system permease protein</fullName>
    </submittedName>
</protein>